<gene>
    <name evidence="2" type="ORF">NC653_017232</name>
</gene>
<organism evidence="2 3">
    <name type="scientific">Populus alba x Populus x berolinensis</name>
    <dbReference type="NCBI Taxonomy" id="444605"/>
    <lineage>
        <taxon>Eukaryota</taxon>
        <taxon>Viridiplantae</taxon>
        <taxon>Streptophyta</taxon>
        <taxon>Embryophyta</taxon>
        <taxon>Tracheophyta</taxon>
        <taxon>Spermatophyta</taxon>
        <taxon>Magnoliopsida</taxon>
        <taxon>eudicotyledons</taxon>
        <taxon>Gunneridae</taxon>
        <taxon>Pentapetalae</taxon>
        <taxon>rosids</taxon>
        <taxon>fabids</taxon>
        <taxon>Malpighiales</taxon>
        <taxon>Salicaceae</taxon>
        <taxon>Saliceae</taxon>
        <taxon>Populus</taxon>
    </lineage>
</organism>
<accession>A0AAD6QQ18</accession>
<sequence length="76" mass="8677">MQELVCVTSTSSATSSTVPSSTSTSSGPWYLARGFYLTSNPLLSRPSLFQRLLRRRLKRLVVLLYLQPRLCFFSRF</sequence>
<evidence type="ECO:0000313" key="2">
    <source>
        <dbReference type="EMBL" id="KAJ6994342.1"/>
    </source>
</evidence>
<comment type="caution">
    <text evidence="2">The sequence shown here is derived from an EMBL/GenBank/DDBJ whole genome shotgun (WGS) entry which is preliminary data.</text>
</comment>
<reference evidence="2" key="1">
    <citation type="journal article" date="2023" name="Mol. Ecol. Resour.">
        <title>Chromosome-level genome assembly of a triploid poplar Populus alba 'Berolinensis'.</title>
        <authorList>
            <person name="Chen S."/>
            <person name="Yu Y."/>
            <person name="Wang X."/>
            <person name="Wang S."/>
            <person name="Zhang T."/>
            <person name="Zhou Y."/>
            <person name="He R."/>
            <person name="Meng N."/>
            <person name="Wang Y."/>
            <person name="Liu W."/>
            <person name="Liu Z."/>
            <person name="Liu J."/>
            <person name="Guo Q."/>
            <person name="Huang H."/>
            <person name="Sederoff R.R."/>
            <person name="Wang G."/>
            <person name="Qu G."/>
            <person name="Chen S."/>
        </authorList>
    </citation>
    <scope>NUCLEOTIDE SEQUENCE</scope>
    <source>
        <strain evidence="2">SC-2020</strain>
    </source>
</reference>
<protein>
    <submittedName>
        <fullName evidence="2">Uncharacterized protein</fullName>
    </submittedName>
</protein>
<evidence type="ECO:0000256" key="1">
    <source>
        <dbReference type="SAM" id="MobiDB-lite"/>
    </source>
</evidence>
<dbReference type="EMBL" id="JAQIZT010000006">
    <property type="protein sequence ID" value="KAJ6994342.1"/>
    <property type="molecule type" value="Genomic_DNA"/>
</dbReference>
<dbReference type="Proteomes" id="UP001164929">
    <property type="component" value="Chromosome 6"/>
</dbReference>
<feature type="compositionally biased region" description="Low complexity" evidence="1">
    <location>
        <begin position="8"/>
        <end position="26"/>
    </location>
</feature>
<dbReference type="AlphaFoldDB" id="A0AAD6QQ18"/>
<name>A0AAD6QQ18_9ROSI</name>
<proteinExistence type="predicted"/>
<keyword evidence="3" id="KW-1185">Reference proteome</keyword>
<evidence type="ECO:0000313" key="3">
    <source>
        <dbReference type="Proteomes" id="UP001164929"/>
    </source>
</evidence>
<feature type="region of interest" description="Disordered" evidence="1">
    <location>
        <begin position="1"/>
        <end position="26"/>
    </location>
</feature>